<evidence type="ECO:0000256" key="1">
    <source>
        <dbReference type="ARBA" id="ARBA00002663"/>
    </source>
</evidence>
<dbReference type="EMBL" id="JAUZQE010000001">
    <property type="protein sequence ID" value="MDR4124534.1"/>
    <property type="molecule type" value="Genomic_DNA"/>
</dbReference>
<dbReference type="InterPro" id="IPR020539">
    <property type="entry name" value="RNase_P_CS"/>
</dbReference>
<evidence type="ECO:0000256" key="8">
    <source>
        <dbReference type="NCBIfam" id="TIGR00188"/>
    </source>
</evidence>
<name>A0ABU1D268_9BURK</name>
<evidence type="ECO:0000256" key="5">
    <source>
        <dbReference type="ARBA" id="ARBA00022801"/>
    </source>
</evidence>
<comment type="subunit">
    <text evidence="7">Consists of a catalytic RNA component (M1 or rnpB) and a protein subunit.</text>
</comment>
<gene>
    <name evidence="7 9" type="primary">rnpA</name>
    <name evidence="9" type="ORF">Q8947_00860</name>
</gene>
<dbReference type="PANTHER" id="PTHR33992:SF1">
    <property type="entry name" value="RIBONUCLEASE P PROTEIN COMPONENT"/>
    <property type="match status" value="1"/>
</dbReference>
<dbReference type="PROSITE" id="PS00648">
    <property type="entry name" value="RIBONUCLEASE_P"/>
    <property type="match status" value="1"/>
</dbReference>
<dbReference type="SUPFAM" id="SSF54211">
    <property type="entry name" value="Ribosomal protein S5 domain 2-like"/>
    <property type="match status" value="1"/>
</dbReference>
<evidence type="ECO:0000256" key="6">
    <source>
        <dbReference type="ARBA" id="ARBA00022884"/>
    </source>
</evidence>
<keyword evidence="5 7" id="KW-0378">Hydrolase</keyword>
<dbReference type="GO" id="GO:0004526">
    <property type="term" value="F:ribonuclease P activity"/>
    <property type="evidence" value="ECO:0007669"/>
    <property type="project" value="UniProtKB-EC"/>
</dbReference>
<dbReference type="PANTHER" id="PTHR33992">
    <property type="entry name" value="RIBONUCLEASE P PROTEIN COMPONENT"/>
    <property type="match status" value="1"/>
</dbReference>
<dbReference type="EC" id="3.1.26.5" evidence="7 8"/>
<proteinExistence type="inferred from homology"/>
<dbReference type="Gene3D" id="3.30.230.10">
    <property type="match status" value="1"/>
</dbReference>
<keyword evidence="4 7" id="KW-0255">Endonuclease</keyword>
<reference evidence="9 10" key="1">
    <citation type="submission" date="2023-08" db="EMBL/GenBank/DDBJ databases">
        <title>Alcaligenaceae gen. nov., a novel taxon isolated from the sludge of Yixing Pesticide Factory.</title>
        <authorList>
            <person name="Ruan L."/>
        </authorList>
    </citation>
    <scope>NUCLEOTIDE SEQUENCE [LARGE SCALE GENOMIC DNA]</scope>
    <source>
        <strain evidence="9 10">LG-2</strain>
    </source>
</reference>
<comment type="function">
    <text evidence="1 7">RNaseP catalyzes the removal of the 5'-leader sequence from pre-tRNA to produce the mature 5'-terminus. It can also cleave other RNA substrates such as 4.5S RNA. The protein component plays an auxiliary but essential role in vivo by binding to the 5'-leader sequence and broadening the substrate specificity of the ribozyme.</text>
</comment>
<protein>
    <recommendedName>
        <fullName evidence="7 8">Ribonuclease P protein component</fullName>
        <shortName evidence="7">RNase P protein</shortName>
        <shortName evidence="7">RNaseP protein</shortName>
        <ecNumber evidence="7 8">3.1.26.5</ecNumber>
    </recommendedName>
    <alternativeName>
        <fullName evidence="7">Protein C5</fullName>
    </alternativeName>
</protein>
<keyword evidence="2 7" id="KW-0819">tRNA processing</keyword>
<keyword evidence="10" id="KW-1185">Reference proteome</keyword>
<dbReference type="RefSeq" id="WP_165276793.1">
    <property type="nucleotide sequence ID" value="NZ_JAUZQE010000001.1"/>
</dbReference>
<keyword evidence="3 7" id="KW-0540">Nuclease</keyword>
<evidence type="ECO:0000256" key="7">
    <source>
        <dbReference type="HAMAP-Rule" id="MF_00227"/>
    </source>
</evidence>
<evidence type="ECO:0000256" key="4">
    <source>
        <dbReference type="ARBA" id="ARBA00022759"/>
    </source>
</evidence>
<dbReference type="NCBIfam" id="TIGR00188">
    <property type="entry name" value="rnpA"/>
    <property type="match status" value="1"/>
</dbReference>
<dbReference type="InterPro" id="IPR014721">
    <property type="entry name" value="Ribsml_uS5_D2-typ_fold_subgr"/>
</dbReference>
<accession>A0ABU1D268</accession>
<comment type="caution">
    <text evidence="9">The sequence shown here is derived from an EMBL/GenBank/DDBJ whole genome shotgun (WGS) entry which is preliminary data.</text>
</comment>
<dbReference type="HAMAP" id="MF_00227">
    <property type="entry name" value="RNase_P"/>
    <property type="match status" value="1"/>
</dbReference>
<comment type="similarity">
    <text evidence="7">Belongs to the RnpA family.</text>
</comment>
<sequence length="123" mass="14137">MPKRASFPPAARLHRPSEFAAALRGKHLARGPMFVVSTPRGTPNDPATGPRLGMVIAKRMAPLAVSRNTIKRVIRECFRQRRHELPPRDLVFRLHTRIEPCSLRELKTRVRDEIETLLDRSRQ</sequence>
<dbReference type="InterPro" id="IPR020568">
    <property type="entry name" value="Ribosomal_Su5_D2-typ_SF"/>
</dbReference>
<evidence type="ECO:0000313" key="10">
    <source>
        <dbReference type="Proteomes" id="UP001232156"/>
    </source>
</evidence>
<evidence type="ECO:0000256" key="3">
    <source>
        <dbReference type="ARBA" id="ARBA00022722"/>
    </source>
</evidence>
<dbReference type="Proteomes" id="UP001232156">
    <property type="component" value="Unassembled WGS sequence"/>
</dbReference>
<dbReference type="InterPro" id="IPR000100">
    <property type="entry name" value="RNase_P"/>
</dbReference>
<dbReference type="Pfam" id="PF00825">
    <property type="entry name" value="Ribonuclease_P"/>
    <property type="match status" value="1"/>
</dbReference>
<organism evidence="9 10">
    <name type="scientific">Yanghanlia caeni</name>
    <dbReference type="NCBI Taxonomy" id="3064283"/>
    <lineage>
        <taxon>Bacteria</taxon>
        <taxon>Pseudomonadati</taxon>
        <taxon>Pseudomonadota</taxon>
        <taxon>Betaproteobacteria</taxon>
        <taxon>Burkholderiales</taxon>
        <taxon>Alcaligenaceae</taxon>
        <taxon>Yanghanlia</taxon>
    </lineage>
</organism>
<keyword evidence="6 7" id="KW-0694">RNA-binding</keyword>
<evidence type="ECO:0000256" key="2">
    <source>
        <dbReference type="ARBA" id="ARBA00022694"/>
    </source>
</evidence>
<comment type="catalytic activity">
    <reaction evidence="7">
        <text>Endonucleolytic cleavage of RNA, removing 5'-extranucleotides from tRNA precursor.</text>
        <dbReference type="EC" id="3.1.26.5"/>
    </reaction>
</comment>
<evidence type="ECO:0000313" key="9">
    <source>
        <dbReference type="EMBL" id="MDR4124534.1"/>
    </source>
</evidence>